<dbReference type="SUPFAM" id="SSF49313">
    <property type="entry name" value="Cadherin-like"/>
    <property type="match status" value="1"/>
</dbReference>
<accession>A0A6I6EH46</accession>
<dbReference type="Pfam" id="PF13753">
    <property type="entry name" value="SWM_repeat"/>
    <property type="match status" value="1"/>
</dbReference>
<dbReference type="InterPro" id="IPR002126">
    <property type="entry name" value="Cadherin-like_dom"/>
</dbReference>
<protein>
    <recommendedName>
        <fullName evidence="2">Cadherin domain-containing protein</fullName>
    </recommendedName>
</protein>
<dbReference type="GO" id="GO:0005509">
    <property type="term" value="F:calcium ion binding"/>
    <property type="evidence" value="ECO:0007669"/>
    <property type="project" value="InterPro"/>
</dbReference>
<dbReference type="PRINTS" id="PR00313">
    <property type="entry name" value="CABNDNGRPT"/>
</dbReference>
<evidence type="ECO:0000313" key="4">
    <source>
        <dbReference type="Proteomes" id="UP000426424"/>
    </source>
</evidence>
<reference evidence="3 4" key="1">
    <citation type="submission" date="2019-12" db="EMBL/GenBank/DDBJ databases">
        <title>The complete genome of the thermophilic, anoxygenic phototrophic gammaproteobacterium Thermochromatium tepidum.</title>
        <authorList>
            <person name="Sattley W.M."/>
            <person name="Swingley W.D."/>
            <person name="Burchell B.M."/>
            <person name="Gurbani S.A."/>
            <person name="Kujawa C.M."/>
            <person name="Nuccio D.A."/>
            <person name="Schladweiler J."/>
            <person name="Shaffer K.N."/>
            <person name="Stokes L.M."/>
            <person name="Touchman J.W."/>
            <person name="Blankenship R.E."/>
            <person name="Madigan M.T."/>
        </authorList>
    </citation>
    <scope>NUCLEOTIDE SEQUENCE [LARGE SCALE GENOMIC DNA]</scope>
    <source>
        <strain evidence="3 4">ATCC 43061</strain>
    </source>
</reference>
<sequence>MPTAEQYQAKVSAYFLVTLGRPASSDELAAYSQVLADNNGSVWKPSGASLVSYLTPLLEAATAGKNNGQIVTEMFERMTGSQPSMDLYNYYVGLLNQGIIKLKGLANAMLNDLKLMPNVDGGFDQPANWPIDLSGQLTSAQRDAMIAKTGVAVEFTKQLDTVDENNAFKNDPSLAVQLLAGVTDDTTGQAAKDQIDETIQDIVSGGSAGQTFTLTAASGQVEEGTALSFTVKAAQKVDADTTFTVTITGDDNGGTLSKASAADFPADVVSSVTIKAGSDSATFDLTPVANDGTEGLEGFRVTLLDSSNKTVANSGVVAIKDGETDTTAPVVDANQAFTYDENQAEGFVVGTVKASDVGVGGAAGTIATFEIVGGNDDGFFAIDKDGKITLTEAGADKTKAANDFETTPNTFTLKVRAIDAAGNKSADTDVTLTVTDVDDIGPKFVSAAASGTTVKINFDEALKVVALSNPSALFTVTQGGASYSINTATISGNTVTLTLASALGSGDTYIAYDGTVLEDALGNKADKIDSTKATSTDTTPPTLTSSNPADNATDFAANANLTLTFNEAVKLGIGTITLVNISDATDNRVINTQDATQVSVSGNTVTINPTADLKAGTSYAVNVSATAILDEDGNAFAGISDNATLNFTTKSSTSGQTLTTGVDNITGTSAGETFDASLAVTSAGQLNTLGNADAVDGGDGTDTLFVQHINTAATTVTPTSVKNIEVLQLDLSNIAAAFTLDLANGDNQLTTIKSGNNTAAGATATVQNVQGVPTTVELSNTDQDFTLTNASSKMSGTSDAVTLKLSSVTGGTVTLQPSAAGSGYETITVDSQGTVANVLTSLTDGAGNSLAKVVVTGSQNLTLPLGDTTVTEVDASAFTGKLTNLQVAAGNTQNMKITGGSKDDVIDMNGTYTANDTINGGDDTDRLVLKNTEATGATTVQSNVSNIEVIGLSDGLNGTVTVSNFGATGLRFGADMAGAGTVSYAAGTNSLDLQGNDSGGNNLTVNVAGTATNDVLNVTLGSSGAGNTFGGGNVTINGAETVNLLVQGGAGSFGGTFTITDTAATQALVITGSQNITFTGAVRADSIDASGMTGAATLTLTGGTSTTATSITGTANGDTLNGSTAGDIINGGDGNDTIANVVTGNPATAGDVLTGGAGFDTFILRGAAASNNLPGLYNNVAYITDFTVGSTATTTDILQLSAAIGNYFGGTAFFGGVAADAAGATTVMNVAQNAGAAGIVTGTDLIKLTTGVATAGLTAQQAFNAAIGTATVTGLVAAGDDIFVMFYDTTNSRAVVGLVDSGVNTTVETTDTITIIGSISMSASDYAAFNNNNLAIIAA</sequence>
<dbReference type="OrthoDB" id="5918572at2"/>
<dbReference type="Gene3D" id="2.60.40.60">
    <property type="entry name" value="Cadherins"/>
    <property type="match status" value="1"/>
</dbReference>
<dbReference type="SUPFAM" id="SSF141072">
    <property type="entry name" value="CalX-like"/>
    <property type="match status" value="1"/>
</dbReference>
<dbReference type="KEGG" id="ttp:E6P07_11465"/>
<dbReference type="InterPro" id="IPR011049">
    <property type="entry name" value="Serralysin-like_metalloprot_C"/>
</dbReference>
<dbReference type="Gene3D" id="2.150.10.10">
    <property type="entry name" value="Serralysin-like metalloprotease, C-terminal"/>
    <property type="match status" value="1"/>
</dbReference>
<dbReference type="EMBL" id="CP039268">
    <property type="protein sequence ID" value="QGU33540.1"/>
    <property type="molecule type" value="Genomic_DNA"/>
</dbReference>
<keyword evidence="4" id="KW-1185">Reference proteome</keyword>
<dbReference type="RefSeq" id="WP_153975732.1">
    <property type="nucleotide sequence ID" value="NZ_CP039268.1"/>
</dbReference>
<keyword evidence="1" id="KW-0732">Signal</keyword>
<dbReference type="Pfam" id="PF13205">
    <property type="entry name" value="Big_5"/>
    <property type="match status" value="1"/>
</dbReference>
<dbReference type="GO" id="GO:0016020">
    <property type="term" value="C:membrane"/>
    <property type="evidence" value="ECO:0007669"/>
    <property type="project" value="InterPro"/>
</dbReference>
<dbReference type="PROSITE" id="PS50268">
    <property type="entry name" value="CADHERIN_2"/>
    <property type="match status" value="1"/>
</dbReference>
<evidence type="ECO:0000313" key="3">
    <source>
        <dbReference type="EMBL" id="QGU33540.1"/>
    </source>
</evidence>
<dbReference type="GO" id="GO:0007156">
    <property type="term" value="P:homophilic cell adhesion via plasma membrane adhesion molecules"/>
    <property type="evidence" value="ECO:0007669"/>
    <property type="project" value="InterPro"/>
</dbReference>
<gene>
    <name evidence="3" type="ORF">E6P07_11465</name>
</gene>
<organism evidence="3 4">
    <name type="scientific">Thermochromatium tepidum ATCC 43061</name>
    <dbReference type="NCBI Taxonomy" id="316276"/>
    <lineage>
        <taxon>Bacteria</taxon>
        <taxon>Pseudomonadati</taxon>
        <taxon>Pseudomonadota</taxon>
        <taxon>Gammaproteobacteria</taxon>
        <taxon>Chromatiales</taxon>
        <taxon>Chromatiaceae</taxon>
        <taxon>Thermochromatium</taxon>
    </lineage>
</organism>
<dbReference type="Gene3D" id="2.60.40.1220">
    <property type="match status" value="2"/>
</dbReference>
<evidence type="ECO:0000259" key="2">
    <source>
        <dbReference type="PROSITE" id="PS50268"/>
    </source>
</evidence>
<dbReference type="InterPro" id="IPR015919">
    <property type="entry name" value="Cadherin-like_sf"/>
</dbReference>
<proteinExistence type="predicted"/>
<dbReference type="InterPro" id="IPR028059">
    <property type="entry name" value="SWM_rpt"/>
</dbReference>
<feature type="domain" description="Cadherin" evidence="2">
    <location>
        <begin position="331"/>
        <end position="444"/>
    </location>
</feature>
<dbReference type="InterPro" id="IPR014755">
    <property type="entry name" value="Cu-Rt/internalin_Ig-like"/>
</dbReference>
<dbReference type="InterPro" id="IPR038081">
    <property type="entry name" value="CalX-like_sf"/>
</dbReference>
<dbReference type="InterPro" id="IPR032812">
    <property type="entry name" value="SbsA_Ig"/>
</dbReference>
<dbReference type="CDD" id="cd11304">
    <property type="entry name" value="Cadherin_repeat"/>
    <property type="match status" value="1"/>
</dbReference>
<dbReference type="SUPFAM" id="SSF51120">
    <property type="entry name" value="beta-Roll"/>
    <property type="match status" value="1"/>
</dbReference>
<evidence type="ECO:0000256" key="1">
    <source>
        <dbReference type="ARBA" id="ARBA00022729"/>
    </source>
</evidence>
<name>A0A6I6EH46_THETI</name>
<dbReference type="Proteomes" id="UP000426424">
    <property type="component" value="Chromosome"/>
</dbReference>
<dbReference type="SMART" id="SM00112">
    <property type="entry name" value="CA"/>
    <property type="match status" value="1"/>
</dbReference>